<keyword evidence="5" id="KW-0479">Metal-binding</keyword>
<keyword evidence="9" id="KW-1185">Reference proteome</keyword>
<gene>
    <name evidence="8" type="ORF">NP493_613g03025</name>
</gene>
<dbReference type="AlphaFoldDB" id="A0AAD9KT61"/>
<evidence type="ECO:0000256" key="1">
    <source>
        <dbReference type="ARBA" id="ARBA00001946"/>
    </source>
</evidence>
<dbReference type="Proteomes" id="UP001209878">
    <property type="component" value="Unassembled WGS sequence"/>
</dbReference>
<protein>
    <recommendedName>
        <fullName evidence="7">Mab-21-like HhH/H2TH-like domain-containing protein</fullName>
    </recommendedName>
</protein>
<dbReference type="Pfam" id="PF20266">
    <property type="entry name" value="Mab-21_C"/>
    <property type="match status" value="1"/>
</dbReference>
<name>A0AAD9KT61_RIDPI</name>
<feature type="domain" description="Mab-21-like HhH/H2TH-like" evidence="7">
    <location>
        <begin position="322"/>
        <end position="416"/>
    </location>
</feature>
<dbReference type="GO" id="GO:0016779">
    <property type="term" value="F:nucleotidyltransferase activity"/>
    <property type="evidence" value="ECO:0007669"/>
    <property type="project" value="UniProtKB-KW"/>
</dbReference>
<organism evidence="8 9">
    <name type="scientific">Ridgeia piscesae</name>
    <name type="common">Tubeworm</name>
    <dbReference type="NCBI Taxonomy" id="27915"/>
    <lineage>
        <taxon>Eukaryota</taxon>
        <taxon>Metazoa</taxon>
        <taxon>Spiralia</taxon>
        <taxon>Lophotrochozoa</taxon>
        <taxon>Annelida</taxon>
        <taxon>Polychaeta</taxon>
        <taxon>Sedentaria</taxon>
        <taxon>Canalipalpata</taxon>
        <taxon>Sabellida</taxon>
        <taxon>Siboglinidae</taxon>
        <taxon>Ridgeia</taxon>
    </lineage>
</organism>
<proteinExistence type="inferred from homology"/>
<accession>A0AAD9KT61</accession>
<evidence type="ECO:0000256" key="2">
    <source>
        <dbReference type="ARBA" id="ARBA00008307"/>
    </source>
</evidence>
<evidence type="ECO:0000256" key="3">
    <source>
        <dbReference type="ARBA" id="ARBA00022679"/>
    </source>
</evidence>
<evidence type="ECO:0000259" key="7">
    <source>
        <dbReference type="Pfam" id="PF20266"/>
    </source>
</evidence>
<comment type="caution">
    <text evidence="8">The sequence shown here is derived from an EMBL/GenBank/DDBJ whole genome shotgun (WGS) entry which is preliminary data.</text>
</comment>
<reference evidence="8" key="1">
    <citation type="journal article" date="2023" name="Mol. Biol. Evol.">
        <title>Third-Generation Sequencing Reveals the Adaptive Role of the Epigenome in Three Deep-Sea Polychaetes.</title>
        <authorList>
            <person name="Perez M."/>
            <person name="Aroh O."/>
            <person name="Sun Y."/>
            <person name="Lan Y."/>
            <person name="Juniper S.K."/>
            <person name="Young C.R."/>
            <person name="Angers B."/>
            <person name="Qian P.Y."/>
        </authorList>
    </citation>
    <scope>NUCLEOTIDE SEQUENCE</scope>
    <source>
        <strain evidence="8">R07B-5</strain>
    </source>
</reference>
<dbReference type="EMBL" id="JAODUO010000613">
    <property type="protein sequence ID" value="KAK2177214.1"/>
    <property type="molecule type" value="Genomic_DNA"/>
</dbReference>
<dbReference type="InterPro" id="IPR024810">
    <property type="entry name" value="MAB21L/cGLR"/>
</dbReference>
<dbReference type="SMART" id="SM01265">
    <property type="entry name" value="Mab-21"/>
    <property type="match status" value="1"/>
</dbReference>
<dbReference type="PANTHER" id="PTHR10656:SF42">
    <property type="entry name" value="CYCLIC GMP-AMP SYNTHASE-LIKE PROTEIN-RELATED"/>
    <property type="match status" value="1"/>
</dbReference>
<evidence type="ECO:0000256" key="6">
    <source>
        <dbReference type="ARBA" id="ARBA00022842"/>
    </source>
</evidence>
<evidence type="ECO:0000256" key="4">
    <source>
        <dbReference type="ARBA" id="ARBA00022695"/>
    </source>
</evidence>
<keyword evidence="4" id="KW-0548">Nucleotidyltransferase</keyword>
<comment type="similarity">
    <text evidence="2">Belongs to the mab-21 family.</text>
</comment>
<keyword evidence="3" id="KW-0808">Transferase</keyword>
<evidence type="ECO:0000313" key="8">
    <source>
        <dbReference type="EMBL" id="KAK2177214.1"/>
    </source>
</evidence>
<sequence length="441" mass="50682">MRQHSRLTLTLFDAEERWQFGGRRVTGATVALWVTVAAEVAVIPWDVQRGEADADREAMANDVSQHVTKLPAIGGKMRMKKTRRRTKVMRNENFCRLPSRPELLRSGEWLVESPRRIQFEKTTLGQPTEMAVALTQFFERVVDVPGKKIGLKFVDTIFTGSTFDESHVIGVHDADVILVFDRLGVDVEEVQGGYRVIPLRRFRVGKRSMRDKWRFGRSEDGAYLSPLVVAWSVHRLVERALMMLPTAVVLAPLDGVIPVIINDRYRVNVVAATYDESDDVLLVTRPYAHDDNPGSDMMWRLGHNRHESALMRRMDEADRGVRRKAYRCLKALSRVEHTLVGLTTYHIKTALFYSFDAVVDSQPRWQRDTVDSCFMSVLSQLNQLLSRRHMPNFFANDHDLLDNMEAHHVQRLRTRIAFLVANRSEIVRVLRKRTEAGRPDP</sequence>
<dbReference type="InterPro" id="IPR046906">
    <property type="entry name" value="Mab-21_HhH/H2TH-like"/>
</dbReference>
<evidence type="ECO:0000256" key="5">
    <source>
        <dbReference type="ARBA" id="ARBA00022723"/>
    </source>
</evidence>
<comment type="cofactor">
    <cofactor evidence="1">
        <name>Mg(2+)</name>
        <dbReference type="ChEBI" id="CHEBI:18420"/>
    </cofactor>
</comment>
<dbReference type="PANTHER" id="PTHR10656">
    <property type="entry name" value="CELL FATE DETERMINING PROTEIN MAB21-RELATED"/>
    <property type="match status" value="1"/>
</dbReference>
<keyword evidence="6" id="KW-0460">Magnesium</keyword>
<evidence type="ECO:0000313" key="9">
    <source>
        <dbReference type="Proteomes" id="UP001209878"/>
    </source>
</evidence>
<dbReference type="Gene3D" id="1.10.1410.40">
    <property type="match status" value="1"/>
</dbReference>
<dbReference type="GO" id="GO:0046872">
    <property type="term" value="F:metal ion binding"/>
    <property type="evidence" value="ECO:0007669"/>
    <property type="project" value="UniProtKB-KW"/>
</dbReference>